<organism evidence="3 4">
    <name type="scientific">Thlaspi arvense</name>
    <name type="common">Field penny-cress</name>
    <dbReference type="NCBI Taxonomy" id="13288"/>
    <lineage>
        <taxon>Eukaryota</taxon>
        <taxon>Viridiplantae</taxon>
        <taxon>Streptophyta</taxon>
        <taxon>Embryophyta</taxon>
        <taxon>Tracheophyta</taxon>
        <taxon>Spermatophyta</taxon>
        <taxon>Magnoliopsida</taxon>
        <taxon>eudicotyledons</taxon>
        <taxon>Gunneridae</taxon>
        <taxon>Pentapetalae</taxon>
        <taxon>rosids</taxon>
        <taxon>malvids</taxon>
        <taxon>Brassicales</taxon>
        <taxon>Brassicaceae</taxon>
        <taxon>Thlaspideae</taxon>
        <taxon>Thlaspi</taxon>
    </lineage>
</organism>
<evidence type="ECO:0000313" key="3">
    <source>
        <dbReference type="EMBL" id="CAH2045329.1"/>
    </source>
</evidence>
<dbReference type="AlphaFoldDB" id="A0AAU9RPW0"/>
<proteinExistence type="inferred from homology"/>
<gene>
    <name evidence="3" type="ORF">TAV2_LOCUS7617</name>
</gene>
<comment type="similarity">
    <text evidence="1">Belongs to the short-chain dehydrogenases/reductases (SDR) family.</text>
</comment>
<dbReference type="PANTHER" id="PTHR43180:SF55">
    <property type="entry name" value="ALCOHOL DEHYDROGENASE-LIKE PROTEIN"/>
    <property type="match status" value="1"/>
</dbReference>
<accession>A0AAU9RPW0</accession>
<evidence type="ECO:0000256" key="2">
    <source>
        <dbReference type="ARBA" id="ARBA00023002"/>
    </source>
</evidence>
<dbReference type="PRINTS" id="PR00081">
    <property type="entry name" value="GDHRDH"/>
</dbReference>
<feature type="non-terminal residue" evidence="3">
    <location>
        <position position="1"/>
    </location>
</feature>
<feature type="non-terminal residue" evidence="3">
    <location>
        <position position="132"/>
    </location>
</feature>
<keyword evidence="4" id="KW-1185">Reference proteome</keyword>
<keyword evidence="2" id="KW-0560">Oxidoreductase</keyword>
<dbReference type="InterPro" id="IPR002347">
    <property type="entry name" value="SDR_fam"/>
</dbReference>
<dbReference type="Proteomes" id="UP000836841">
    <property type="component" value="Chromosome 2"/>
</dbReference>
<evidence type="ECO:0000313" key="4">
    <source>
        <dbReference type="Proteomes" id="UP000836841"/>
    </source>
</evidence>
<dbReference type="Gene3D" id="3.40.50.720">
    <property type="entry name" value="NAD(P)-binding Rossmann-like Domain"/>
    <property type="match status" value="1"/>
</dbReference>
<reference evidence="3 4" key="1">
    <citation type="submission" date="2022-03" db="EMBL/GenBank/DDBJ databases">
        <authorList>
            <person name="Nunn A."/>
            <person name="Chopra R."/>
            <person name="Nunn A."/>
            <person name="Contreras Garrido A."/>
        </authorList>
    </citation>
    <scope>NUCLEOTIDE SEQUENCE [LARGE SCALE GENOMIC DNA]</scope>
</reference>
<dbReference type="InterPro" id="IPR036291">
    <property type="entry name" value="NAD(P)-bd_dom_sf"/>
</dbReference>
<protein>
    <submittedName>
        <fullName evidence="3">Uncharacterized protein</fullName>
    </submittedName>
</protein>
<dbReference type="SUPFAM" id="SSF51735">
    <property type="entry name" value="NAD(P)-binding Rossmann-fold domains"/>
    <property type="match status" value="1"/>
</dbReference>
<dbReference type="Pfam" id="PF00106">
    <property type="entry name" value="adh_short"/>
    <property type="match status" value="1"/>
</dbReference>
<name>A0AAU9RPW0_THLAR</name>
<evidence type="ECO:0000256" key="1">
    <source>
        <dbReference type="ARBA" id="ARBA00006484"/>
    </source>
</evidence>
<dbReference type="GO" id="GO:0016491">
    <property type="term" value="F:oxidoreductase activity"/>
    <property type="evidence" value="ECO:0007669"/>
    <property type="project" value="UniProtKB-KW"/>
</dbReference>
<dbReference type="EMBL" id="OU466858">
    <property type="protein sequence ID" value="CAH2045329.1"/>
    <property type="molecule type" value="Genomic_DNA"/>
</dbReference>
<dbReference type="PANTHER" id="PTHR43180">
    <property type="entry name" value="3-OXOACYL-(ACYL-CARRIER-PROTEIN) REDUCTASE (AFU_ORTHOLOGUE AFUA_6G11210)"/>
    <property type="match status" value="1"/>
</dbReference>
<sequence>ITKTKRKNAEIIHKKVQTQCTEWFDLQANYIYSLLFNFFFKLEGKVAVITGGASGLGKATAEEFVSQGAQVIIVDIDEDAGRTVMTELGSAAHFIRCDVTVEEQVAKAVETVVARYGKLDVLLNSAGISYAL</sequence>